<reference evidence="1 2" key="1">
    <citation type="submission" date="2016-11" db="EMBL/GenBank/DDBJ databases">
        <authorList>
            <person name="Jaros S."/>
            <person name="Januszkiewicz K."/>
            <person name="Wedrychowicz H."/>
        </authorList>
    </citation>
    <scope>NUCLEOTIDE SEQUENCE [LARGE SCALE GENOMIC DNA]</scope>
    <source>
        <strain evidence="1">NCIMB 2154T</strain>
    </source>
</reference>
<sequence length="211" mass="24130">MKNIRPLSILLFMSLLFIGCAVKKEKTVLTTTKAYISPKLNSERIKIKYGNYGVDVLKATSLLRVSNLYSLHKNKKITRTLAFVEYPKQINQAFLKEHSRIINGASIGSTFKQSNWIIKKKHLLFSEIFPSVNYTGLYKLMGGIAPSKLAIHTYKFTIEKEGKTYLYAIISEIHHPDYLSLTALKKNYGNLECFDAVLLAKKNKLIEKKQH</sequence>
<name>A0A2H1EA01_9FLAO</name>
<evidence type="ECO:0000313" key="2">
    <source>
        <dbReference type="Proteomes" id="UP000231564"/>
    </source>
</evidence>
<keyword evidence="2" id="KW-1185">Reference proteome</keyword>
<dbReference type="AlphaFoldDB" id="A0A2H1EA01"/>
<dbReference type="RefSeq" id="WP_100211207.1">
    <property type="nucleotide sequence ID" value="NZ_CP138495.1"/>
</dbReference>
<organism evidence="1 2">
    <name type="scientific">Tenacibaculum maritimum NCIMB 2154</name>
    <dbReference type="NCBI Taxonomy" id="1349785"/>
    <lineage>
        <taxon>Bacteria</taxon>
        <taxon>Pseudomonadati</taxon>
        <taxon>Bacteroidota</taxon>
        <taxon>Flavobacteriia</taxon>
        <taxon>Flavobacteriales</taxon>
        <taxon>Flavobacteriaceae</taxon>
        <taxon>Tenacibaculum</taxon>
    </lineage>
</organism>
<protein>
    <recommendedName>
        <fullName evidence="3">Lipoprotein</fullName>
    </recommendedName>
</protein>
<proteinExistence type="predicted"/>
<dbReference type="Proteomes" id="UP000231564">
    <property type="component" value="Chromosome MARIT"/>
</dbReference>
<evidence type="ECO:0000313" key="1">
    <source>
        <dbReference type="EMBL" id="SFZ82528.1"/>
    </source>
</evidence>
<dbReference type="PROSITE" id="PS51257">
    <property type="entry name" value="PROKAR_LIPOPROTEIN"/>
    <property type="match status" value="1"/>
</dbReference>
<gene>
    <name evidence="1" type="ORF">MARIT_1632</name>
</gene>
<dbReference type="GeneID" id="47723144"/>
<accession>A0A2H1EA01</accession>
<evidence type="ECO:0008006" key="3">
    <source>
        <dbReference type="Google" id="ProtNLM"/>
    </source>
</evidence>
<dbReference type="OrthoDB" id="1435691at2"/>
<dbReference type="KEGG" id="tmar:MARIT_1632"/>
<dbReference type="EMBL" id="LT634361">
    <property type="protein sequence ID" value="SFZ82528.1"/>
    <property type="molecule type" value="Genomic_DNA"/>
</dbReference>